<keyword evidence="6" id="KW-0539">Nucleus</keyword>
<evidence type="ECO:0000256" key="1">
    <source>
        <dbReference type="ARBA" id="ARBA00022723"/>
    </source>
</evidence>
<evidence type="ECO:0000313" key="7">
    <source>
        <dbReference type="EMBL" id="TQW00437.1"/>
    </source>
</evidence>
<dbReference type="GO" id="GO:0046872">
    <property type="term" value="F:metal ion binding"/>
    <property type="evidence" value="ECO:0007669"/>
    <property type="project" value="UniProtKB-KW"/>
</dbReference>
<organism evidence="7 8">
    <name type="scientific">Cordyceps javanica</name>
    <dbReference type="NCBI Taxonomy" id="43265"/>
    <lineage>
        <taxon>Eukaryota</taxon>
        <taxon>Fungi</taxon>
        <taxon>Dikarya</taxon>
        <taxon>Ascomycota</taxon>
        <taxon>Pezizomycotina</taxon>
        <taxon>Sordariomycetes</taxon>
        <taxon>Hypocreomycetidae</taxon>
        <taxon>Hypocreales</taxon>
        <taxon>Cordycipitaceae</taxon>
        <taxon>Cordyceps</taxon>
    </lineage>
</organism>
<sequence length="441" mass="49788">MFLNLTLEQVGGLLSKSNFWSVEVPRAAESYPVIFHSSLALAALDHLQRTANSESDSGQGYYAFSLQECNTAIHELVQLTKKDTLAYSDKEAILLATVFLIGIACIQGNLNQALMHVRKALQLIDHWHFWLEADTPVRSRGSRGVLDSRWLLHLISYFEFQAHEIDATIVANSWKCHARQQTQQKALGPFACAADAYYEYMPIHFGFTSDPSFSRRLPQACDDQNDAPSFENVYRSWRLRFQKLAEDSGAADDEERLAISTLQALVNCERICRHVLGNNTKDVWRTSNVIFQGIVDVAGRLLGDECGHGSDRHPNRIMPTFTFSLSAVEILRLVGFVSRNGNIRRHVVTLLHKYQRRNGLWDSKLSSTLIEAKMALEEGSMVRFADGGECGCELNVFACKEHRSRTLKSEMVGDKMFRTSINSWAGQLRGEPDTHVSVEWD</sequence>
<gene>
    <name evidence="7" type="ORF">IF1G_00368</name>
</gene>
<evidence type="ECO:0000256" key="4">
    <source>
        <dbReference type="ARBA" id="ARBA00023125"/>
    </source>
</evidence>
<keyword evidence="1" id="KW-0479">Metal-binding</keyword>
<dbReference type="InterPro" id="IPR021858">
    <property type="entry name" value="Fun_TF"/>
</dbReference>
<dbReference type="PANTHER" id="PTHR36206">
    <property type="entry name" value="ASPERCRYPTIN BIOSYNTHESIS CLUSTER-SPECIFIC TRANSCRIPTION REGULATOR ATNN-RELATED"/>
    <property type="match status" value="1"/>
</dbReference>
<keyword evidence="8" id="KW-1185">Reference proteome</keyword>
<dbReference type="InterPro" id="IPR052360">
    <property type="entry name" value="Transcr_Regulatory_Proteins"/>
</dbReference>
<evidence type="ECO:0000256" key="5">
    <source>
        <dbReference type="ARBA" id="ARBA00023163"/>
    </source>
</evidence>
<protein>
    <submittedName>
        <fullName evidence="7">Fungal specific transcription factordomain-containing protein</fullName>
    </submittedName>
</protein>
<dbReference type="Pfam" id="PF11951">
    <property type="entry name" value="Fungal_trans_2"/>
    <property type="match status" value="1"/>
</dbReference>
<reference evidence="7 8" key="1">
    <citation type="journal article" date="2019" name="Appl. Microbiol. Biotechnol.">
        <title>Genome sequence of Isaria javanica and comparative genome analysis insights into family S53 peptidase evolution in fungal entomopathogens.</title>
        <authorList>
            <person name="Lin R."/>
            <person name="Zhang X."/>
            <person name="Xin B."/>
            <person name="Zou M."/>
            <person name="Gao Y."/>
            <person name="Qin F."/>
            <person name="Hu Q."/>
            <person name="Xie B."/>
            <person name="Cheng X."/>
        </authorList>
    </citation>
    <scope>NUCLEOTIDE SEQUENCE [LARGE SCALE GENOMIC DNA]</scope>
    <source>
        <strain evidence="7 8">IJ1G</strain>
    </source>
</reference>
<keyword evidence="4" id="KW-0238">DNA-binding</keyword>
<dbReference type="EMBL" id="SPUK01000001">
    <property type="protein sequence ID" value="TQW00437.1"/>
    <property type="molecule type" value="Genomic_DNA"/>
</dbReference>
<keyword evidence="3" id="KW-0805">Transcription regulation</keyword>
<accession>A0A545VFE7</accession>
<dbReference type="OrthoDB" id="3145928at2759"/>
<evidence type="ECO:0000313" key="8">
    <source>
        <dbReference type="Proteomes" id="UP000315783"/>
    </source>
</evidence>
<comment type="caution">
    <text evidence="7">The sequence shown here is derived from an EMBL/GenBank/DDBJ whole genome shotgun (WGS) entry which is preliminary data.</text>
</comment>
<dbReference type="Proteomes" id="UP000315783">
    <property type="component" value="Unassembled WGS sequence"/>
</dbReference>
<keyword evidence="5" id="KW-0804">Transcription</keyword>
<dbReference type="GO" id="GO:0003677">
    <property type="term" value="F:DNA binding"/>
    <property type="evidence" value="ECO:0007669"/>
    <property type="project" value="UniProtKB-KW"/>
</dbReference>
<dbReference type="AlphaFoldDB" id="A0A545VFE7"/>
<evidence type="ECO:0000256" key="6">
    <source>
        <dbReference type="ARBA" id="ARBA00023242"/>
    </source>
</evidence>
<evidence type="ECO:0000256" key="3">
    <source>
        <dbReference type="ARBA" id="ARBA00023015"/>
    </source>
</evidence>
<proteinExistence type="predicted"/>
<dbReference type="PANTHER" id="PTHR36206:SF12">
    <property type="entry name" value="ASPERCRYPTIN BIOSYNTHESIS CLUSTER-SPECIFIC TRANSCRIPTION REGULATOR ATNN-RELATED"/>
    <property type="match status" value="1"/>
</dbReference>
<keyword evidence="2" id="KW-0862">Zinc</keyword>
<name>A0A545VFE7_9HYPO</name>
<evidence type="ECO:0000256" key="2">
    <source>
        <dbReference type="ARBA" id="ARBA00022833"/>
    </source>
</evidence>